<protein>
    <submittedName>
        <fullName evidence="2">Protein serine/threonine phosphatase PrpC, regulation of stationary phase</fullName>
    </submittedName>
</protein>
<dbReference type="Proteomes" id="UP000027318">
    <property type="component" value="Unassembled WGS sequence"/>
</dbReference>
<dbReference type="CDD" id="cd00143">
    <property type="entry name" value="PP2Cc"/>
    <property type="match status" value="1"/>
</dbReference>
<dbReference type="InterPro" id="IPR001932">
    <property type="entry name" value="PPM-type_phosphatase-like_dom"/>
</dbReference>
<reference evidence="2 3" key="1">
    <citation type="journal article" date="2005" name="Int. J. Syst. Evol. Microbiol.">
        <title>Nitrincola lacisaponensis gen. nov., sp. nov., a novel alkaliphilic bacterium isolated from an alkaline, saline lake.</title>
        <authorList>
            <person name="Dimitriu P.A."/>
            <person name="Shukla S.K."/>
            <person name="Conradt J."/>
            <person name="Marquez M.C."/>
            <person name="Ventosa A."/>
            <person name="Maglia A."/>
            <person name="Peyton B.M."/>
            <person name="Pinkart H.C."/>
            <person name="Mormile M.R."/>
        </authorList>
    </citation>
    <scope>NUCLEOTIDE SEQUENCE [LARGE SCALE GENOMIC DNA]</scope>
    <source>
        <strain evidence="2 3">4CA</strain>
    </source>
</reference>
<dbReference type="RefSeq" id="WP_051632499.1">
    <property type="nucleotide sequence ID" value="NZ_JMSZ01000015.1"/>
</dbReference>
<feature type="domain" description="PPM-type phosphatase" evidence="1">
    <location>
        <begin position="21"/>
        <end position="261"/>
    </location>
</feature>
<dbReference type="SMART" id="SM00331">
    <property type="entry name" value="PP2C_SIG"/>
    <property type="match status" value="1"/>
</dbReference>
<gene>
    <name evidence="2" type="ORF">ADINL_0531</name>
</gene>
<dbReference type="Gene3D" id="3.60.40.10">
    <property type="entry name" value="PPM-type phosphatase domain"/>
    <property type="match status" value="1"/>
</dbReference>
<comment type="caution">
    <text evidence="2">The sequence shown here is derived from an EMBL/GenBank/DDBJ whole genome shotgun (WGS) entry which is preliminary data.</text>
</comment>
<evidence type="ECO:0000259" key="1">
    <source>
        <dbReference type="PROSITE" id="PS51746"/>
    </source>
</evidence>
<dbReference type="InterPro" id="IPR036457">
    <property type="entry name" value="PPM-type-like_dom_sf"/>
</dbReference>
<dbReference type="AlphaFoldDB" id="A0A063Y952"/>
<dbReference type="Pfam" id="PF13672">
    <property type="entry name" value="PP2C_2"/>
    <property type="match status" value="1"/>
</dbReference>
<dbReference type="STRING" id="267850.ADINL_0531"/>
<name>A0A063Y952_9GAMM</name>
<dbReference type="SUPFAM" id="SSF81606">
    <property type="entry name" value="PP2C-like"/>
    <property type="match status" value="1"/>
</dbReference>
<dbReference type="InterPro" id="IPR015655">
    <property type="entry name" value="PP2C"/>
</dbReference>
<evidence type="ECO:0000313" key="3">
    <source>
        <dbReference type="Proteomes" id="UP000027318"/>
    </source>
</evidence>
<evidence type="ECO:0000313" key="2">
    <source>
        <dbReference type="EMBL" id="KDE40882.1"/>
    </source>
</evidence>
<keyword evidence="3" id="KW-1185">Reference proteome</keyword>
<dbReference type="OrthoDB" id="9801841at2"/>
<dbReference type="SMART" id="SM00332">
    <property type="entry name" value="PP2Cc"/>
    <property type="match status" value="1"/>
</dbReference>
<dbReference type="GO" id="GO:0004722">
    <property type="term" value="F:protein serine/threonine phosphatase activity"/>
    <property type="evidence" value="ECO:0007669"/>
    <property type="project" value="InterPro"/>
</dbReference>
<dbReference type="EMBL" id="JMSZ01000015">
    <property type="protein sequence ID" value="KDE40882.1"/>
    <property type="molecule type" value="Genomic_DNA"/>
</dbReference>
<accession>A0A063Y952</accession>
<sequence length="264" mass="29569">MRDETLDSIAQPEERKAGGCWISVGESITGPVRQNNEDRIYTDDLLGLWCVADGMGGHLEGGVASSLITQSLEDLQAEEIGSIDVFINKLIDLLKNTNQIIYSISNEMFESKQIIGSTFVILVLYRDRGYVLWAGDSRLYRMRDVYFEQVTVDHTQYEVLKSQHLLDEQATENAQSHPANHILTRAMGVREELEFEMLEIDVQDKDVFLLCSDGLYNVMDQIELGKSLYYADDYTSALKALINAAVLRGSTDNVSAVIVGNTDV</sequence>
<dbReference type="PROSITE" id="PS51746">
    <property type="entry name" value="PPM_2"/>
    <property type="match status" value="1"/>
</dbReference>
<proteinExistence type="predicted"/>
<dbReference type="PANTHER" id="PTHR47992">
    <property type="entry name" value="PROTEIN PHOSPHATASE"/>
    <property type="match status" value="1"/>
</dbReference>
<organism evidence="2 3">
    <name type="scientific">Nitrincola lacisaponensis</name>
    <dbReference type="NCBI Taxonomy" id="267850"/>
    <lineage>
        <taxon>Bacteria</taxon>
        <taxon>Pseudomonadati</taxon>
        <taxon>Pseudomonadota</taxon>
        <taxon>Gammaproteobacteria</taxon>
        <taxon>Oceanospirillales</taxon>
        <taxon>Oceanospirillaceae</taxon>
        <taxon>Nitrincola</taxon>
    </lineage>
</organism>